<dbReference type="EMBL" id="LUEZ02000090">
    <property type="protein sequence ID" value="RDB18689.1"/>
    <property type="molecule type" value="Genomic_DNA"/>
</dbReference>
<dbReference type="SUPFAM" id="SSF56047">
    <property type="entry name" value="Ribosomal protein S8"/>
    <property type="match status" value="1"/>
</dbReference>
<evidence type="ECO:0000313" key="4">
    <source>
        <dbReference type="EMBL" id="RDB18689.1"/>
    </source>
</evidence>
<dbReference type="GO" id="GO:1990904">
    <property type="term" value="C:ribonucleoprotein complex"/>
    <property type="evidence" value="ECO:0007669"/>
    <property type="project" value="UniProtKB-KW"/>
</dbReference>
<dbReference type="Pfam" id="PF00410">
    <property type="entry name" value="Ribosomal_S8"/>
    <property type="match status" value="1"/>
</dbReference>
<dbReference type="OrthoDB" id="409928at2759"/>
<dbReference type="InterPro" id="IPR035987">
    <property type="entry name" value="Ribosomal_uS8_sf"/>
</dbReference>
<gene>
    <name evidence="4" type="primary">MRPS8</name>
    <name evidence="4" type="ORF">Hypma_014753</name>
</gene>
<comment type="similarity">
    <text evidence="1">Belongs to the universal ribosomal protein uS8 family.</text>
</comment>
<dbReference type="GO" id="GO:0006412">
    <property type="term" value="P:translation"/>
    <property type="evidence" value="ECO:0007669"/>
    <property type="project" value="InterPro"/>
</dbReference>
<accession>A0A369J994</accession>
<comment type="caution">
    <text evidence="4">The sequence shown here is derived from an EMBL/GenBank/DDBJ whole genome shotgun (WGS) entry which is preliminary data.</text>
</comment>
<keyword evidence="2 4" id="KW-0689">Ribosomal protein</keyword>
<evidence type="ECO:0000256" key="3">
    <source>
        <dbReference type="ARBA" id="ARBA00023274"/>
    </source>
</evidence>
<keyword evidence="5" id="KW-1185">Reference proteome</keyword>
<reference evidence="4" key="1">
    <citation type="submission" date="2018-04" db="EMBL/GenBank/DDBJ databases">
        <title>Whole genome sequencing of Hypsizygus marmoreus.</title>
        <authorList>
            <person name="Choi I.-G."/>
            <person name="Min B."/>
            <person name="Kim J.-G."/>
            <person name="Kim S."/>
            <person name="Oh Y.-L."/>
            <person name="Kong W.-S."/>
            <person name="Park H."/>
            <person name="Jeong J."/>
            <person name="Song E.-S."/>
        </authorList>
    </citation>
    <scope>NUCLEOTIDE SEQUENCE [LARGE SCALE GENOMIC DNA]</scope>
    <source>
        <strain evidence="4">51987-8</strain>
    </source>
</reference>
<evidence type="ECO:0000313" key="5">
    <source>
        <dbReference type="Proteomes" id="UP000076154"/>
    </source>
</evidence>
<dbReference type="STRING" id="39966.A0A369J994"/>
<proteinExistence type="inferred from homology"/>
<dbReference type="Proteomes" id="UP000076154">
    <property type="component" value="Unassembled WGS sequence"/>
</dbReference>
<dbReference type="FunCoup" id="A0A369J994">
    <property type="interactions" value="156"/>
</dbReference>
<dbReference type="InterPro" id="IPR000630">
    <property type="entry name" value="Ribosomal_uS8"/>
</dbReference>
<dbReference type="GO" id="GO:0003735">
    <property type="term" value="F:structural constituent of ribosome"/>
    <property type="evidence" value="ECO:0007669"/>
    <property type="project" value="InterPro"/>
</dbReference>
<evidence type="ECO:0000256" key="2">
    <source>
        <dbReference type="ARBA" id="ARBA00022980"/>
    </source>
</evidence>
<sequence length="183" mass="20483">MVGNFAALANLSKVNNGKHLSSPTCSTGRMPLPHDLCARIQNAFRARHQKVVVDHSTQNLGILSILLRAGFISNLTRGTITAPSPAEFNEAGEAQRRIWADLKYRDDRPVLHNMELISKPSKRVYMDLSEIRLICSGRRAQTIKPLGMGEIAVVRTKDRENEWLEAREALQLKLSGEVICRAR</sequence>
<organism evidence="4 5">
    <name type="scientific">Hypsizygus marmoreus</name>
    <name type="common">White beech mushroom</name>
    <name type="synonym">Agaricus marmoreus</name>
    <dbReference type="NCBI Taxonomy" id="39966"/>
    <lineage>
        <taxon>Eukaryota</taxon>
        <taxon>Fungi</taxon>
        <taxon>Dikarya</taxon>
        <taxon>Basidiomycota</taxon>
        <taxon>Agaricomycotina</taxon>
        <taxon>Agaricomycetes</taxon>
        <taxon>Agaricomycetidae</taxon>
        <taxon>Agaricales</taxon>
        <taxon>Tricholomatineae</taxon>
        <taxon>Lyophyllaceae</taxon>
        <taxon>Hypsizygus</taxon>
    </lineage>
</organism>
<dbReference type="Gene3D" id="3.30.1490.10">
    <property type="match status" value="1"/>
</dbReference>
<dbReference type="InParanoid" id="A0A369J994"/>
<dbReference type="AlphaFoldDB" id="A0A369J994"/>
<keyword evidence="3" id="KW-0687">Ribonucleoprotein</keyword>
<protein>
    <submittedName>
        <fullName evidence="4">37S ribosomal protein S8, mitochondrial</fullName>
    </submittedName>
</protein>
<name>A0A369J994_HYPMA</name>
<dbReference type="Gene3D" id="3.30.1370.30">
    <property type="match status" value="1"/>
</dbReference>
<dbReference type="GO" id="GO:0005840">
    <property type="term" value="C:ribosome"/>
    <property type="evidence" value="ECO:0007669"/>
    <property type="project" value="UniProtKB-KW"/>
</dbReference>
<evidence type="ECO:0000256" key="1">
    <source>
        <dbReference type="ARBA" id="ARBA00006471"/>
    </source>
</evidence>